<dbReference type="Proteomes" id="UP000050852">
    <property type="component" value="Unassembled WGS sequence"/>
</dbReference>
<sequence>MSDTDLTLIVKKGNLKSFIDLFGADNRFQKDFDFPDGNRIDLRAVTLEDVQERIRTFNCFDDYSFANQDVLYNLQNGYYLKHCQALEKLLSEIRYSITHTKKIFNDQSAYVKNYDLKKYILRDDWFTFYEVLGMLYAAACHIVYAINGVLFRGYKNIEIYEYELKVFPVDLFGFFKLCYRSPNFDSVDSLYEELLPFMSKIGAALGDEE</sequence>
<evidence type="ECO:0000313" key="1">
    <source>
        <dbReference type="EMBL" id="KRP69958.1"/>
    </source>
</evidence>
<accession>A0A0R3A987</accession>
<dbReference type="EMBL" id="JYLN01000009">
    <property type="protein sequence ID" value="KRP69958.1"/>
    <property type="molecule type" value="Genomic_DNA"/>
</dbReference>
<dbReference type="AlphaFoldDB" id="A0A0R3A987"/>
<evidence type="ECO:0000313" key="2">
    <source>
        <dbReference type="Proteomes" id="UP000050852"/>
    </source>
</evidence>
<proteinExistence type="predicted"/>
<reference evidence="1 2" key="1">
    <citation type="submission" date="2015-02" db="EMBL/GenBank/DDBJ databases">
        <title>Two Pseudomonas sp. nov., isolated from raw milk.</title>
        <authorList>
            <person name="Wenning M."/>
            <person name="von Neubeck M."/>
            <person name="Huptas C."/>
            <person name="Scherer S."/>
        </authorList>
    </citation>
    <scope>NUCLEOTIDE SEQUENCE [LARGE SCALE GENOMIC DNA]</scope>
    <source>
        <strain evidence="1 2">DSM 29164</strain>
    </source>
</reference>
<comment type="caution">
    <text evidence="1">The sequence shown here is derived from an EMBL/GenBank/DDBJ whole genome shotgun (WGS) entry which is preliminary data.</text>
</comment>
<gene>
    <name evidence="1" type="ORF">TX23_21565</name>
</gene>
<dbReference type="PATRIC" id="fig|1615673.3.peg.5449"/>
<protein>
    <submittedName>
        <fullName evidence="1">Uncharacterized protein</fullName>
    </submittedName>
</protein>
<organism evidence="1 2">
    <name type="scientific">Pseudomonas paralactis</name>
    <dbReference type="NCBI Taxonomy" id="1615673"/>
    <lineage>
        <taxon>Bacteria</taxon>
        <taxon>Pseudomonadati</taxon>
        <taxon>Pseudomonadota</taxon>
        <taxon>Gammaproteobacteria</taxon>
        <taxon>Pseudomonadales</taxon>
        <taxon>Pseudomonadaceae</taxon>
        <taxon>Pseudomonas</taxon>
    </lineage>
</organism>
<name>A0A0R3A987_9PSED</name>